<accession>A0A0H3ABI6</accession>
<dbReference type="AlphaFoldDB" id="A0A0H3ABI6"/>
<dbReference type="PANTHER" id="PTHR39452">
    <property type="entry name" value="CHEY-P PHOSPHATASE CHEX"/>
    <property type="match status" value="1"/>
</dbReference>
<dbReference type="InterPro" id="IPR028051">
    <property type="entry name" value="CheX-like_dom"/>
</dbReference>
<evidence type="ECO:0000313" key="3">
    <source>
        <dbReference type="EMBL" id="ABM29691.1"/>
    </source>
</evidence>
<dbReference type="InterPro" id="IPR028976">
    <property type="entry name" value="CheC-like_sf"/>
</dbReference>
<dbReference type="KEGG" id="dvl:Dvul_2679"/>
<name>A0A0H3ABI6_NITV4</name>
<proteinExistence type="predicted"/>
<evidence type="ECO:0000313" key="4">
    <source>
        <dbReference type="Proteomes" id="UP000009173"/>
    </source>
</evidence>
<organism evidence="3 4">
    <name type="scientific">Nitratidesulfovibrio vulgaris (strain DP4)</name>
    <name type="common">Desulfovibrio vulgaris</name>
    <dbReference type="NCBI Taxonomy" id="391774"/>
    <lineage>
        <taxon>Bacteria</taxon>
        <taxon>Pseudomonadati</taxon>
        <taxon>Thermodesulfobacteriota</taxon>
        <taxon>Desulfovibrionia</taxon>
        <taxon>Desulfovibrionales</taxon>
        <taxon>Desulfovibrionaceae</taxon>
        <taxon>Nitratidesulfovibrio</taxon>
    </lineage>
</organism>
<dbReference type="RefSeq" id="WP_010937609.1">
    <property type="nucleotide sequence ID" value="NC_008751.1"/>
</dbReference>
<dbReference type="PANTHER" id="PTHR39452:SF1">
    <property type="entry name" value="CHEY-P PHOSPHATASE CHEX"/>
    <property type="match status" value="1"/>
</dbReference>
<dbReference type="EMBL" id="CP000527">
    <property type="protein sequence ID" value="ABM29691.1"/>
    <property type="molecule type" value="Genomic_DNA"/>
</dbReference>
<evidence type="ECO:0000256" key="1">
    <source>
        <dbReference type="ARBA" id="ARBA00022500"/>
    </source>
</evidence>
<evidence type="ECO:0000259" key="2">
    <source>
        <dbReference type="Pfam" id="PF13690"/>
    </source>
</evidence>
<dbReference type="Proteomes" id="UP000009173">
    <property type="component" value="Chromosome"/>
</dbReference>
<dbReference type="CDD" id="cd17906">
    <property type="entry name" value="CheX"/>
    <property type="match status" value="1"/>
</dbReference>
<gene>
    <name evidence="3" type="ordered locus">Dvul_2679</name>
</gene>
<dbReference type="InterPro" id="IPR038756">
    <property type="entry name" value="CheX-like"/>
</dbReference>
<reference evidence="4" key="1">
    <citation type="journal article" date="2009" name="Environ. Microbiol.">
        <title>Contribution of mobile genetic elements to Desulfovibrio vulgaris genome plasticity.</title>
        <authorList>
            <person name="Walker C.B."/>
            <person name="Stolyar S."/>
            <person name="Chivian D."/>
            <person name="Pinel N."/>
            <person name="Gabster J.A."/>
            <person name="Dehal P.S."/>
            <person name="He Z."/>
            <person name="Yang Z.K."/>
            <person name="Yen H.C."/>
            <person name="Zhou J."/>
            <person name="Wall J.D."/>
            <person name="Hazen T.C."/>
            <person name="Arkin A.P."/>
            <person name="Stahl D.A."/>
        </authorList>
    </citation>
    <scope>NUCLEOTIDE SEQUENCE [LARGE SCALE GENOMIC DNA]</scope>
    <source>
        <strain evidence="4">DP4</strain>
    </source>
</reference>
<dbReference type="HOGENOM" id="CLU_116290_0_0_7"/>
<keyword evidence="1" id="KW-0145">Chemotaxis</keyword>
<dbReference type="Pfam" id="PF13690">
    <property type="entry name" value="CheX"/>
    <property type="match status" value="1"/>
</dbReference>
<dbReference type="Gene3D" id="3.40.1550.10">
    <property type="entry name" value="CheC-like"/>
    <property type="match status" value="1"/>
</dbReference>
<feature type="domain" description="Chemotaxis phosphatase CheX-like" evidence="2">
    <location>
        <begin position="45"/>
        <end position="141"/>
    </location>
</feature>
<dbReference type="SMR" id="A0A0H3ABI6"/>
<dbReference type="GO" id="GO:0006935">
    <property type="term" value="P:chemotaxis"/>
    <property type="evidence" value="ECO:0007669"/>
    <property type="project" value="UniProtKB-KW"/>
</dbReference>
<protein>
    <submittedName>
        <fullName evidence="3">Chemotaxis protein CheX, putative</fullName>
    </submittedName>
</protein>
<sequence length="155" mass="16196">MSVNGIEVAKPFIAATVNVLSTMAGIQPQPGKPYVKKNNVAKGDVSAVIGITGHKNGSISVTFTKSCAIALVKGMLGDDIQDILQDTKDAVGEVTNMISGQARAGLAEMGMVFQGSTPSVIMGDGHTISHVTKSPIMAIPFLTNHGEFTVEFCFE</sequence>
<dbReference type="SUPFAM" id="SSF103039">
    <property type="entry name" value="CheC-like"/>
    <property type="match status" value="1"/>
</dbReference>